<evidence type="ECO:0000313" key="1">
    <source>
        <dbReference type="EMBL" id="QHS82517.1"/>
    </source>
</evidence>
<organism evidence="1">
    <name type="scientific">viral metagenome</name>
    <dbReference type="NCBI Taxonomy" id="1070528"/>
    <lineage>
        <taxon>unclassified sequences</taxon>
        <taxon>metagenomes</taxon>
        <taxon>organismal metagenomes</taxon>
    </lineage>
</organism>
<accession>A0A6C0ARI1</accession>
<dbReference type="AlphaFoldDB" id="A0A6C0ARI1"/>
<dbReference type="EMBL" id="MN740803">
    <property type="protein sequence ID" value="QHS82517.1"/>
    <property type="molecule type" value="Genomic_DNA"/>
</dbReference>
<reference evidence="1" key="1">
    <citation type="journal article" date="2020" name="Nature">
        <title>Giant virus diversity and host interactions through global metagenomics.</title>
        <authorList>
            <person name="Schulz F."/>
            <person name="Roux S."/>
            <person name="Paez-Espino D."/>
            <person name="Jungbluth S."/>
            <person name="Walsh D.A."/>
            <person name="Denef V.J."/>
            <person name="McMahon K.D."/>
            <person name="Konstantinidis K.T."/>
            <person name="Eloe-Fadrosh E.A."/>
            <person name="Kyrpides N.C."/>
            <person name="Woyke T."/>
        </authorList>
    </citation>
    <scope>NUCLEOTIDE SEQUENCE</scope>
    <source>
        <strain evidence="1">GVMAG-S-1101171-111</strain>
    </source>
</reference>
<protein>
    <submittedName>
        <fullName evidence="1">Uncharacterized protein</fullName>
    </submittedName>
</protein>
<sequence length="182" mass="20876">MNLIEQNNRIFGLVDGIQYGQNDRVDELNQRLTTRNYPDIPLEPNYDPRPVPTKYAHFPIVNRRTPRKEVQLEYVDFDSKVMFYPGTSNAPTSGYVNNVDLETILRNQRFALQHGGDQGVYIPASDSDLYKVNVISAPSQQPYPLLFERQMFSAAPHSNVENSIIGRDAFFNHTRTQLRNSA</sequence>
<name>A0A6C0ARI1_9ZZZZ</name>
<proteinExistence type="predicted"/>